<keyword evidence="2" id="KW-0732">Signal</keyword>
<proteinExistence type="predicted"/>
<protein>
    <submittedName>
        <fullName evidence="3">Uncharacterized protein</fullName>
    </submittedName>
</protein>
<keyword evidence="4" id="KW-1185">Reference proteome</keyword>
<feature type="compositionally biased region" description="Low complexity" evidence="1">
    <location>
        <begin position="199"/>
        <end position="222"/>
    </location>
</feature>
<feature type="region of interest" description="Disordered" evidence="1">
    <location>
        <begin position="639"/>
        <end position="680"/>
    </location>
</feature>
<dbReference type="PANTHER" id="PTHR38122:SF1">
    <property type="entry name" value="GLYCOPROTEIN X"/>
    <property type="match status" value="1"/>
</dbReference>
<evidence type="ECO:0000256" key="2">
    <source>
        <dbReference type="SAM" id="SignalP"/>
    </source>
</evidence>
<comment type="caution">
    <text evidence="3">The sequence shown here is derived from an EMBL/GenBank/DDBJ whole genome shotgun (WGS) entry which is preliminary data.</text>
</comment>
<name>A0A9W9X4N4_9EURO</name>
<evidence type="ECO:0000256" key="1">
    <source>
        <dbReference type="SAM" id="MobiDB-lite"/>
    </source>
</evidence>
<dbReference type="OrthoDB" id="5414836at2759"/>
<dbReference type="PANTHER" id="PTHR38122">
    <property type="entry name" value="GLYCOPROTEIN X"/>
    <property type="match status" value="1"/>
</dbReference>
<feature type="compositionally biased region" description="Low complexity" evidence="1">
    <location>
        <begin position="143"/>
        <end position="181"/>
    </location>
</feature>
<gene>
    <name evidence="3" type="ORF">N7530_002801</name>
</gene>
<evidence type="ECO:0000313" key="3">
    <source>
        <dbReference type="EMBL" id="KAJ5483555.1"/>
    </source>
</evidence>
<feature type="region of interest" description="Disordered" evidence="1">
    <location>
        <begin position="537"/>
        <end position="580"/>
    </location>
</feature>
<dbReference type="Proteomes" id="UP001147760">
    <property type="component" value="Unassembled WGS sequence"/>
</dbReference>
<reference evidence="3" key="1">
    <citation type="submission" date="2022-12" db="EMBL/GenBank/DDBJ databases">
        <authorList>
            <person name="Petersen C."/>
        </authorList>
    </citation>
    <scope>NUCLEOTIDE SEQUENCE</scope>
    <source>
        <strain evidence="3">IBT 17660</strain>
    </source>
</reference>
<feature type="signal peptide" evidence="2">
    <location>
        <begin position="1"/>
        <end position="23"/>
    </location>
</feature>
<sequence length="709" mass="72472">MKHAVSWLSLLATVFGLVTTSDSSLINRARALPAEREDGLSVTVGVGVTVWLGDSESCTAETITETSTQTGNVSPGATTITITEATTKTISGCRSGPTLRVIADAGIGPVDVSANAAVALPGHGPIKTVTDYTTLTRTSCSCTDDSTVTPTTSTVPSTTTSSVPVTTTSTVPGTTSSSVPPHNHLQLTWDNHHNDVDDQTTSSSESVTSVPVSTTSVTTTSDSTVTIPNTTVTLPGTTIPGTTVTTVITEPATTVTISDGSSTLPGSTHTITVTGPGSTVTVGDSTTITETVTIPDSQTTQTVPPSSTATVTGPGTTSTQTSSSTTTVSASVCSSLISNPSYTPPAVLPDDYTWGCAPGYLCKPRHTGDRSECNVEAGLPDPGYICSPSDCIVAPPLDVHPSWQYNVSKIYYNLNPEDFGLNYSIFQSSGDPVAASSKRDMSLSDFAVAQKMKRADITNIPTVCFNDCNDAAHEPQLLGKTPELCESDSAFMENLGVCEQCITNNAESDSNQYSSQMLPTFAQWLNFCSDMVTSTTGESATSTKMETTATSTQITTTTSTEATSTTATGSEERSSSVETTQPVTVITTSVSGSLVTTSFSGSVVTISTSGSLVTSSVPGSIATTSVSGVLITTSLPGSIKTVSSTQGTGGGDENTSDNASGIPSSSVRGSPTSSATPSSSSPAFNAAGSISIPHIGLMGLLWAAFAPLL</sequence>
<accession>A0A9W9X4N4</accession>
<feature type="region of interest" description="Disordered" evidence="1">
    <location>
        <begin position="295"/>
        <end position="325"/>
    </location>
</feature>
<reference evidence="3" key="2">
    <citation type="journal article" date="2023" name="IMA Fungus">
        <title>Comparative genomic study of the Penicillium genus elucidates a diverse pangenome and 15 lateral gene transfer events.</title>
        <authorList>
            <person name="Petersen C."/>
            <person name="Sorensen T."/>
            <person name="Nielsen M.R."/>
            <person name="Sondergaard T.E."/>
            <person name="Sorensen J.L."/>
            <person name="Fitzpatrick D.A."/>
            <person name="Frisvad J.C."/>
            <person name="Nielsen K.L."/>
        </authorList>
    </citation>
    <scope>NUCLEOTIDE SEQUENCE</scope>
    <source>
        <strain evidence="3">IBT 17660</strain>
    </source>
</reference>
<dbReference type="EMBL" id="JAPWDO010000002">
    <property type="protein sequence ID" value="KAJ5483555.1"/>
    <property type="molecule type" value="Genomic_DNA"/>
</dbReference>
<feature type="compositionally biased region" description="Low complexity" evidence="1">
    <location>
        <begin position="664"/>
        <end position="680"/>
    </location>
</feature>
<feature type="compositionally biased region" description="Low complexity" evidence="1">
    <location>
        <begin position="538"/>
        <end position="569"/>
    </location>
</feature>
<organism evidence="3 4">
    <name type="scientific">Penicillium desertorum</name>
    <dbReference type="NCBI Taxonomy" id="1303715"/>
    <lineage>
        <taxon>Eukaryota</taxon>
        <taxon>Fungi</taxon>
        <taxon>Dikarya</taxon>
        <taxon>Ascomycota</taxon>
        <taxon>Pezizomycotina</taxon>
        <taxon>Eurotiomycetes</taxon>
        <taxon>Eurotiomycetidae</taxon>
        <taxon>Eurotiales</taxon>
        <taxon>Aspergillaceae</taxon>
        <taxon>Penicillium</taxon>
    </lineage>
</organism>
<feature type="chain" id="PRO_5040912921" evidence="2">
    <location>
        <begin position="24"/>
        <end position="709"/>
    </location>
</feature>
<feature type="region of interest" description="Disordered" evidence="1">
    <location>
        <begin position="143"/>
        <end position="222"/>
    </location>
</feature>
<dbReference type="AlphaFoldDB" id="A0A9W9X4N4"/>
<evidence type="ECO:0000313" key="4">
    <source>
        <dbReference type="Proteomes" id="UP001147760"/>
    </source>
</evidence>